<sequence>MNNQLDEITKLKHYFETIDHEPKTKEYGLRLVEIVTLLWNENEFLKGKIVKADRDFEWLEKKADEWMLKAMECSQTTE</sequence>
<name>A0A942Z3A4_9BACI</name>
<evidence type="ECO:0000313" key="1">
    <source>
        <dbReference type="EMBL" id="MBS4223378.1"/>
    </source>
</evidence>
<dbReference type="AlphaFoldDB" id="A0A942Z3A4"/>
<organism evidence="1 2">
    <name type="scientific">Lederbergia citrea</name>
    <dbReference type="NCBI Taxonomy" id="2833581"/>
    <lineage>
        <taxon>Bacteria</taxon>
        <taxon>Bacillati</taxon>
        <taxon>Bacillota</taxon>
        <taxon>Bacilli</taxon>
        <taxon>Bacillales</taxon>
        <taxon>Bacillaceae</taxon>
        <taxon>Lederbergia</taxon>
    </lineage>
</organism>
<dbReference type="RefSeq" id="WP_213098390.1">
    <property type="nucleotide sequence ID" value="NZ_JAGYPH010000002.1"/>
</dbReference>
<keyword evidence="2" id="KW-1185">Reference proteome</keyword>
<protein>
    <submittedName>
        <fullName evidence="1">Uncharacterized protein</fullName>
    </submittedName>
</protein>
<dbReference type="Proteomes" id="UP000676456">
    <property type="component" value="Unassembled WGS sequence"/>
</dbReference>
<gene>
    <name evidence="1" type="ORF">KHA91_11550</name>
</gene>
<reference evidence="1 2" key="1">
    <citation type="submission" date="2021-05" db="EMBL/GenBank/DDBJ databases">
        <title>Novel Bacillus species.</title>
        <authorList>
            <person name="Liu G."/>
        </authorList>
    </citation>
    <scope>NUCLEOTIDE SEQUENCE [LARGE SCALE GENOMIC DNA]</scope>
    <source>
        <strain evidence="1 2">FJAT-49682</strain>
    </source>
</reference>
<dbReference type="EMBL" id="JAGYPN010000002">
    <property type="protein sequence ID" value="MBS4223378.1"/>
    <property type="molecule type" value="Genomic_DNA"/>
</dbReference>
<comment type="caution">
    <text evidence="1">The sequence shown here is derived from an EMBL/GenBank/DDBJ whole genome shotgun (WGS) entry which is preliminary data.</text>
</comment>
<evidence type="ECO:0000313" key="2">
    <source>
        <dbReference type="Proteomes" id="UP000676456"/>
    </source>
</evidence>
<proteinExistence type="predicted"/>
<accession>A0A942Z3A4</accession>